<gene>
    <name evidence="1" type="ORF">BJ138DRAFT_1074207</name>
</gene>
<evidence type="ECO:0000313" key="1">
    <source>
        <dbReference type="EMBL" id="KAH7903270.1"/>
    </source>
</evidence>
<evidence type="ECO:0000313" key="2">
    <source>
        <dbReference type="Proteomes" id="UP000790377"/>
    </source>
</evidence>
<dbReference type="EMBL" id="MU269085">
    <property type="protein sequence ID" value="KAH7903270.1"/>
    <property type="molecule type" value="Genomic_DNA"/>
</dbReference>
<organism evidence="1 2">
    <name type="scientific">Hygrophoropsis aurantiaca</name>
    <dbReference type="NCBI Taxonomy" id="72124"/>
    <lineage>
        <taxon>Eukaryota</taxon>
        <taxon>Fungi</taxon>
        <taxon>Dikarya</taxon>
        <taxon>Basidiomycota</taxon>
        <taxon>Agaricomycotina</taxon>
        <taxon>Agaricomycetes</taxon>
        <taxon>Agaricomycetidae</taxon>
        <taxon>Boletales</taxon>
        <taxon>Coniophorineae</taxon>
        <taxon>Hygrophoropsidaceae</taxon>
        <taxon>Hygrophoropsis</taxon>
    </lineage>
</organism>
<dbReference type="Proteomes" id="UP000790377">
    <property type="component" value="Unassembled WGS sequence"/>
</dbReference>
<reference evidence="1" key="1">
    <citation type="journal article" date="2021" name="New Phytol.">
        <title>Evolutionary innovations through gain and loss of genes in the ectomycorrhizal Boletales.</title>
        <authorList>
            <person name="Wu G."/>
            <person name="Miyauchi S."/>
            <person name="Morin E."/>
            <person name="Kuo A."/>
            <person name="Drula E."/>
            <person name="Varga T."/>
            <person name="Kohler A."/>
            <person name="Feng B."/>
            <person name="Cao Y."/>
            <person name="Lipzen A."/>
            <person name="Daum C."/>
            <person name="Hundley H."/>
            <person name="Pangilinan J."/>
            <person name="Johnson J."/>
            <person name="Barry K."/>
            <person name="LaButti K."/>
            <person name="Ng V."/>
            <person name="Ahrendt S."/>
            <person name="Min B."/>
            <person name="Choi I.G."/>
            <person name="Park H."/>
            <person name="Plett J.M."/>
            <person name="Magnuson J."/>
            <person name="Spatafora J.W."/>
            <person name="Nagy L.G."/>
            <person name="Henrissat B."/>
            <person name="Grigoriev I.V."/>
            <person name="Yang Z.L."/>
            <person name="Xu J."/>
            <person name="Martin F.M."/>
        </authorList>
    </citation>
    <scope>NUCLEOTIDE SEQUENCE</scope>
    <source>
        <strain evidence="1">ATCC 28755</strain>
    </source>
</reference>
<accession>A0ACB7ZQC3</accession>
<name>A0ACB7ZQC3_9AGAM</name>
<proteinExistence type="predicted"/>
<comment type="caution">
    <text evidence="1">The sequence shown here is derived from an EMBL/GenBank/DDBJ whole genome shotgun (WGS) entry which is preliminary data.</text>
</comment>
<sequence>MDEPSSSKSSPSSEAPEKPLPSTPFYSVEYPGYVQPTSAHLAVRNLGGQSSIDNAFKRTAAKNEALLELHLRPGNPFAHPVPGDIVATNNVVVKIVKRKRKRPDGNASPGEEPIIGEYTAEAIGVIHKTARFRSMADYQYQPDMNDPLVDLRLAMDRMDVDAIRKYKIPEEKEDYVVQASNVSQEIDPALAEQSGEASTTRSNLRLFPPPLFSRQGIPQNYNFKANPSSMTTTVINEETGEEKKRLINRGRWKGLGPVAISHSDATIPEYSAATALEVRSQMNQTILPRLQELFAERPIWTRTALYNQFSPTEAKEIHNSKGLLPLVCYLFQDGPWRDTLVRFKYDPRKDPRARFYQRIYFRNANHPMARPSVVTRRQEARVNALNTTWSIEQEEAREADRRKSHIFDGVSITKETAAFQLCDIHDSMLKEMIEDEDELREVCDERDGWFSAHAFEKIKNVLRHKFFCLLEEGYVATREECEALLEQEPGAGKKQSIHRKQLKPGKHNMAKGALRPEDAAAARLRAQLDKNARIRREGLGLASEAPDIHDQTE</sequence>
<keyword evidence="2" id="KW-1185">Reference proteome</keyword>
<protein>
    <submittedName>
        <fullName evidence="1">RNA polymerase III transcription factor IIIC subunit-domain-containing protein</fullName>
    </submittedName>
</protein>